<sequence length="212" mass="22505">MKIALIGASGFVGKAILKEAVSRGWNVTAIVRHPEKVEKLPGVTAKQVDVNDVDALAKALSGHDVIVSSFNGGWGDPDIYNKHLNGSRDIVKAAKAAKTRLIVIGGAGSLEAAPGVQIVDTPEFPAQYKDGALAARDALNEIRQEKGLDWSFLSPAILLAPGARTGKFRYGEDKPVFDDKGESRISVEDLAVAIADEAETGKHTGKRFTVGY</sequence>
<proteinExistence type="predicted"/>
<dbReference type="Pfam" id="PF13460">
    <property type="entry name" value="NAD_binding_10"/>
    <property type="match status" value="1"/>
</dbReference>
<gene>
    <name evidence="2" type="ORF">C7I85_15010</name>
</gene>
<evidence type="ECO:0000313" key="3">
    <source>
        <dbReference type="Proteomes" id="UP000240653"/>
    </source>
</evidence>
<protein>
    <submittedName>
        <fullName evidence="2">3-beta hydroxysteroid dehydrogenase</fullName>
    </submittedName>
</protein>
<dbReference type="OrthoDB" id="7352421at2"/>
<evidence type="ECO:0000313" key="2">
    <source>
        <dbReference type="EMBL" id="PSJ59673.1"/>
    </source>
</evidence>
<dbReference type="InterPro" id="IPR036291">
    <property type="entry name" value="NAD(P)-bd_dom_sf"/>
</dbReference>
<feature type="domain" description="NAD(P)-binding" evidence="1">
    <location>
        <begin position="7"/>
        <end position="197"/>
    </location>
</feature>
<dbReference type="SUPFAM" id="SSF51735">
    <property type="entry name" value="NAD(P)-binding Rossmann-fold domains"/>
    <property type="match status" value="1"/>
</dbReference>
<dbReference type="Proteomes" id="UP000240653">
    <property type="component" value="Unassembled WGS sequence"/>
</dbReference>
<reference evidence="2 3" key="1">
    <citation type="submission" date="2018-03" db="EMBL/GenBank/DDBJ databases">
        <title>The draft genome of Mesorhizobium soli JCM 19897.</title>
        <authorList>
            <person name="Li L."/>
            <person name="Liu L."/>
            <person name="Liang L."/>
            <person name="Wang T."/>
            <person name="Zhang X."/>
        </authorList>
    </citation>
    <scope>NUCLEOTIDE SEQUENCE [LARGE SCALE GENOMIC DNA]</scope>
    <source>
        <strain evidence="2 3">JCM 19897</strain>
    </source>
</reference>
<accession>A0A2P7SAZ2</accession>
<dbReference type="InterPro" id="IPR051606">
    <property type="entry name" value="Polyketide_Oxido-like"/>
</dbReference>
<evidence type="ECO:0000259" key="1">
    <source>
        <dbReference type="Pfam" id="PF13460"/>
    </source>
</evidence>
<dbReference type="GO" id="GO:0016646">
    <property type="term" value="F:oxidoreductase activity, acting on the CH-NH group of donors, NAD or NADP as acceptor"/>
    <property type="evidence" value="ECO:0007669"/>
    <property type="project" value="TreeGrafter"/>
</dbReference>
<dbReference type="PANTHER" id="PTHR43355:SF2">
    <property type="entry name" value="FLAVIN REDUCTASE (NADPH)"/>
    <property type="match status" value="1"/>
</dbReference>
<dbReference type="InterPro" id="IPR016040">
    <property type="entry name" value="NAD(P)-bd_dom"/>
</dbReference>
<organism evidence="2 3">
    <name type="scientific">Pseudaminobacter soli</name>
    <name type="common">ex Li et al. 2025</name>
    <dbReference type="NCBI Taxonomy" id="1295366"/>
    <lineage>
        <taxon>Bacteria</taxon>
        <taxon>Pseudomonadati</taxon>
        <taxon>Pseudomonadota</taxon>
        <taxon>Alphaproteobacteria</taxon>
        <taxon>Hyphomicrobiales</taxon>
        <taxon>Phyllobacteriaceae</taxon>
        <taxon>Pseudaminobacter</taxon>
    </lineage>
</organism>
<dbReference type="AlphaFoldDB" id="A0A2P7SAZ2"/>
<dbReference type="CDD" id="cd05244">
    <property type="entry name" value="BVR-B_like_SDR_a"/>
    <property type="match status" value="1"/>
</dbReference>
<comment type="caution">
    <text evidence="2">The sequence shown here is derived from an EMBL/GenBank/DDBJ whole genome shotgun (WGS) entry which is preliminary data.</text>
</comment>
<name>A0A2P7SAZ2_9HYPH</name>
<dbReference type="RefSeq" id="WP_106724813.1">
    <property type="nucleotide sequence ID" value="NZ_PXYL01000007.1"/>
</dbReference>
<dbReference type="Gene3D" id="3.40.50.720">
    <property type="entry name" value="NAD(P)-binding Rossmann-like Domain"/>
    <property type="match status" value="1"/>
</dbReference>
<keyword evidence="3" id="KW-1185">Reference proteome</keyword>
<dbReference type="EMBL" id="PXYL01000007">
    <property type="protein sequence ID" value="PSJ59673.1"/>
    <property type="molecule type" value="Genomic_DNA"/>
</dbReference>
<dbReference type="PANTHER" id="PTHR43355">
    <property type="entry name" value="FLAVIN REDUCTASE (NADPH)"/>
    <property type="match status" value="1"/>
</dbReference>